<dbReference type="InterPro" id="IPR027417">
    <property type="entry name" value="P-loop_NTPase"/>
</dbReference>
<evidence type="ECO:0000313" key="1">
    <source>
        <dbReference type="EMBL" id="KIJ62204.1"/>
    </source>
</evidence>
<dbReference type="EMBL" id="KN839856">
    <property type="protein sequence ID" value="KIJ62204.1"/>
    <property type="molecule type" value="Genomic_DNA"/>
</dbReference>
<dbReference type="Proteomes" id="UP000053820">
    <property type="component" value="Unassembled WGS sequence"/>
</dbReference>
<accession>A0A0C9V970</accession>
<evidence type="ECO:0000313" key="2">
    <source>
        <dbReference type="Proteomes" id="UP000053820"/>
    </source>
</evidence>
<dbReference type="AlphaFoldDB" id="A0A0C9V970"/>
<protein>
    <recommendedName>
        <fullName evidence="3">Helicase C-terminal domain-containing protein</fullName>
    </recommendedName>
</protein>
<evidence type="ECO:0008006" key="3">
    <source>
        <dbReference type="Google" id="ProtNLM"/>
    </source>
</evidence>
<organism evidence="1 2">
    <name type="scientific">Hydnomerulius pinastri MD-312</name>
    <dbReference type="NCBI Taxonomy" id="994086"/>
    <lineage>
        <taxon>Eukaryota</taxon>
        <taxon>Fungi</taxon>
        <taxon>Dikarya</taxon>
        <taxon>Basidiomycota</taxon>
        <taxon>Agaricomycotina</taxon>
        <taxon>Agaricomycetes</taxon>
        <taxon>Agaricomycetidae</taxon>
        <taxon>Boletales</taxon>
        <taxon>Boletales incertae sedis</taxon>
        <taxon>Leucogyrophana</taxon>
    </lineage>
</organism>
<dbReference type="OrthoDB" id="10261556at2759"/>
<dbReference type="Gene3D" id="3.40.50.300">
    <property type="entry name" value="P-loop containing nucleotide triphosphate hydrolases"/>
    <property type="match status" value="1"/>
</dbReference>
<dbReference type="HOGENOM" id="CLU_001103_19_1_1"/>
<sequence length="125" mass="14169">MVTVRRSSNRPNIKIGVKKIKYALNSYADLAFLIPTGWKAGDPLPPKFLIFFDDIQDAINAAPYLRSRLPLELRDKVKWFNADMTTTYKEAELGHLVSGERCGFAMTESFGLGMDVSDIKLIIQW</sequence>
<proteinExistence type="predicted"/>
<name>A0A0C9V970_9AGAM</name>
<feature type="non-terminal residue" evidence="1">
    <location>
        <position position="1"/>
    </location>
</feature>
<reference evidence="1 2" key="1">
    <citation type="submission" date="2014-04" db="EMBL/GenBank/DDBJ databases">
        <title>Evolutionary Origins and Diversification of the Mycorrhizal Mutualists.</title>
        <authorList>
            <consortium name="DOE Joint Genome Institute"/>
            <consortium name="Mycorrhizal Genomics Consortium"/>
            <person name="Kohler A."/>
            <person name="Kuo A."/>
            <person name="Nagy L.G."/>
            <person name="Floudas D."/>
            <person name="Copeland A."/>
            <person name="Barry K.W."/>
            <person name="Cichocki N."/>
            <person name="Veneault-Fourrey C."/>
            <person name="LaButti K."/>
            <person name="Lindquist E.A."/>
            <person name="Lipzen A."/>
            <person name="Lundell T."/>
            <person name="Morin E."/>
            <person name="Murat C."/>
            <person name="Riley R."/>
            <person name="Ohm R."/>
            <person name="Sun H."/>
            <person name="Tunlid A."/>
            <person name="Henrissat B."/>
            <person name="Grigoriev I.V."/>
            <person name="Hibbett D.S."/>
            <person name="Martin F."/>
        </authorList>
    </citation>
    <scope>NUCLEOTIDE SEQUENCE [LARGE SCALE GENOMIC DNA]</scope>
    <source>
        <strain evidence="1 2">MD-312</strain>
    </source>
</reference>
<gene>
    <name evidence="1" type="ORF">HYDPIDRAFT_94679</name>
</gene>
<keyword evidence="2" id="KW-1185">Reference proteome</keyword>